<sequence>MAAAAVVVTAAPTVAPTADNGSAYSWTPAPSDQTTCDASSFNQAPSGAAADWRHCAALFSSWANQNGTFSIHDDSGDALIPILQSKGCVLGVKALIGGQGSYTVGDQDIKTILRTALQNYSEGTDLEVQGDVNCAVAAGGKAGLHWQIYGDAASSQGN</sequence>
<name>A0ABR0SXG9_9HYPO</name>
<proteinExistence type="predicted"/>
<protein>
    <recommendedName>
        <fullName evidence="1">Ecp2 effector protein-like domain-containing protein</fullName>
    </recommendedName>
</protein>
<feature type="domain" description="Ecp2 effector protein-like" evidence="1">
    <location>
        <begin position="35"/>
        <end position="134"/>
    </location>
</feature>
<dbReference type="EMBL" id="JAVFKD010000002">
    <property type="protein sequence ID" value="KAK5996466.1"/>
    <property type="molecule type" value="Genomic_DNA"/>
</dbReference>
<evidence type="ECO:0000259" key="1">
    <source>
        <dbReference type="Pfam" id="PF14856"/>
    </source>
</evidence>
<gene>
    <name evidence="2" type="ORF">PT974_01800</name>
</gene>
<dbReference type="InterPro" id="IPR029226">
    <property type="entry name" value="Ecp2-like"/>
</dbReference>
<evidence type="ECO:0000313" key="3">
    <source>
        <dbReference type="Proteomes" id="UP001338125"/>
    </source>
</evidence>
<dbReference type="Pfam" id="PF14856">
    <property type="entry name" value="Hce2"/>
    <property type="match status" value="1"/>
</dbReference>
<evidence type="ECO:0000313" key="2">
    <source>
        <dbReference type="EMBL" id="KAK5996466.1"/>
    </source>
</evidence>
<organism evidence="2 3">
    <name type="scientific">Cladobotryum mycophilum</name>
    <dbReference type="NCBI Taxonomy" id="491253"/>
    <lineage>
        <taxon>Eukaryota</taxon>
        <taxon>Fungi</taxon>
        <taxon>Dikarya</taxon>
        <taxon>Ascomycota</taxon>
        <taxon>Pezizomycotina</taxon>
        <taxon>Sordariomycetes</taxon>
        <taxon>Hypocreomycetidae</taxon>
        <taxon>Hypocreales</taxon>
        <taxon>Hypocreaceae</taxon>
        <taxon>Cladobotryum</taxon>
    </lineage>
</organism>
<comment type="caution">
    <text evidence="2">The sequence shown here is derived from an EMBL/GenBank/DDBJ whole genome shotgun (WGS) entry which is preliminary data.</text>
</comment>
<dbReference type="Proteomes" id="UP001338125">
    <property type="component" value="Unassembled WGS sequence"/>
</dbReference>
<reference evidence="2 3" key="1">
    <citation type="submission" date="2024-01" db="EMBL/GenBank/DDBJ databases">
        <title>Complete genome of Cladobotryum mycophilum ATHUM6906.</title>
        <authorList>
            <person name="Christinaki A.C."/>
            <person name="Myridakis A.I."/>
            <person name="Kouvelis V.N."/>
        </authorList>
    </citation>
    <scope>NUCLEOTIDE SEQUENCE [LARGE SCALE GENOMIC DNA]</scope>
    <source>
        <strain evidence="2 3">ATHUM6906</strain>
    </source>
</reference>
<keyword evidence="3" id="KW-1185">Reference proteome</keyword>
<accession>A0ABR0SXG9</accession>